<feature type="chain" id="PRO_5046365955" evidence="1">
    <location>
        <begin position="26"/>
        <end position="413"/>
    </location>
</feature>
<organism evidence="2 3">
    <name type="scientific">Heyndrickxia vini</name>
    <dbReference type="NCBI Taxonomy" id="1476025"/>
    <lineage>
        <taxon>Bacteria</taxon>
        <taxon>Bacillati</taxon>
        <taxon>Bacillota</taxon>
        <taxon>Bacilli</taxon>
        <taxon>Bacillales</taxon>
        <taxon>Bacillaceae</taxon>
        <taxon>Heyndrickxia</taxon>
    </lineage>
</organism>
<protein>
    <submittedName>
        <fullName evidence="2">Uncharacterized protein</fullName>
    </submittedName>
</protein>
<feature type="signal peptide" evidence="1">
    <location>
        <begin position="1"/>
        <end position="25"/>
    </location>
</feature>
<dbReference type="RefSeq" id="WP_202779001.1">
    <property type="nucleotide sequence ID" value="NZ_CP065425.1"/>
</dbReference>
<evidence type="ECO:0000313" key="2">
    <source>
        <dbReference type="EMBL" id="QQZ10053.1"/>
    </source>
</evidence>
<name>A0ABX7E2V9_9BACI</name>
<gene>
    <name evidence="2" type="ORF">I5776_03550</name>
</gene>
<proteinExistence type="predicted"/>
<evidence type="ECO:0000313" key="3">
    <source>
        <dbReference type="Proteomes" id="UP000595691"/>
    </source>
</evidence>
<keyword evidence="3" id="KW-1185">Reference proteome</keyword>
<dbReference type="EMBL" id="CP065425">
    <property type="protein sequence ID" value="QQZ10053.1"/>
    <property type="molecule type" value="Genomic_DNA"/>
</dbReference>
<reference evidence="2 3" key="1">
    <citation type="submission" date="2020-11" db="EMBL/GenBank/DDBJ databases">
        <title>Taxonomic evaluation of the Bacillus sporothermodurans group of bacteria based on whole genome sequences.</title>
        <authorList>
            <person name="Fiedler G."/>
            <person name="Herbstmann A.-D."/>
            <person name="Doll E."/>
            <person name="Wenning M."/>
            <person name="Brinks E."/>
            <person name="Kabisch J."/>
            <person name="Breitenwieser F."/>
            <person name="Lappann M."/>
            <person name="Boehnlein C."/>
            <person name="Franz C."/>
        </authorList>
    </citation>
    <scope>NUCLEOTIDE SEQUENCE [LARGE SCALE GENOMIC DNA]</scope>
    <source>
        <strain evidence="2 3">JCM 19841</strain>
    </source>
</reference>
<evidence type="ECO:0000256" key="1">
    <source>
        <dbReference type="SAM" id="SignalP"/>
    </source>
</evidence>
<keyword evidence="1" id="KW-0732">Signal</keyword>
<dbReference type="Proteomes" id="UP000595691">
    <property type="component" value="Chromosome"/>
</dbReference>
<sequence length="413" mass="46703">MKVFKFVSGLALVALLVSGFGVVPTQETTVHASSYTKSVSTMKAKYAKQIKELRKIISSNTSSINGTKKELNGFKELGKTKFDRELSSLEARVIKEGKTNASLTSKVNKFEKEVKAQKNTRKDSALGKTSASLKKQLVALKTEIGKTKTEVTSTGKKKKAELELTMAKLFITNVTDEQLDGIYNNKVTIQKMRGQIKELLTTTPSQYDAELKKIDNQLVSLNTRYDDVKKQTLSIKTKVKNAKSTTTIAKLYHHDIQVIEAKLEKLLSDLIEGCSEHLSAVADQVNEVAKERQFKHYMNNYDEMNTLKEKLQFVSTVDENDADDLRKLLHEKGVSFSELDRVAWGYFYKLQDYRTKNYKVVEDAYNKLQKFSSQEDDQAFSTQLTLVNGLIDTFISNRSVYAKAEKEKILASY</sequence>
<accession>A0ABX7E2V9</accession>